<comment type="caution">
    <text evidence="8">The sequence shown here is derived from an EMBL/GenBank/DDBJ whole genome shotgun (WGS) entry which is preliminary data.</text>
</comment>
<keyword evidence="9" id="KW-1185">Reference proteome</keyword>
<evidence type="ECO:0000313" key="8">
    <source>
        <dbReference type="EMBL" id="MTI25736.1"/>
    </source>
</evidence>
<evidence type="ECO:0000313" key="9">
    <source>
        <dbReference type="Proteomes" id="UP000798808"/>
    </source>
</evidence>
<feature type="active site" description="Nucleophile" evidence="5">
    <location>
        <position position="44"/>
    </location>
</feature>
<feature type="domain" description="Pseudouridine synthase II N-terminal" evidence="6">
    <location>
        <begin position="30"/>
        <end position="177"/>
    </location>
</feature>
<evidence type="ECO:0000256" key="5">
    <source>
        <dbReference type="HAMAP-Rule" id="MF_01080"/>
    </source>
</evidence>
<evidence type="ECO:0000256" key="4">
    <source>
        <dbReference type="ARBA" id="ARBA00023235"/>
    </source>
</evidence>
<organism evidence="8 9">
    <name type="scientific">Fulvivirga kasyanovii</name>
    <dbReference type="NCBI Taxonomy" id="396812"/>
    <lineage>
        <taxon>Bacteria</taxon>
        <taxon>Pseudomonadati</taxon>
        <taxon>Bacteroidota</taxon>
        <taxon>Cytophagia</taxon>
        <taxon>Cytophagales</taxon>
        <taxon>Fulvivirgaceae</taxon>
        <taxon>Fulvivirga</taxon>
    </lineage>
</organism>
<comment type="catalytic activity">
    <reaction evidence="1 5">
        <text>uridine(55) in tRNA = pseudouridine(55) in tRNA</text>
        <dbReference type="Rhea" id="RHEA:42532"/>
        <dbReference type="Rhea" id="RHEA-COMP:10101"/>
        <dbReference type="Rhea" id="RHEA-COMP:10102"/>
        <dbReference type="ChEBI" id="CHEBI:65314"/>
        <dbReference type="ChEBI" id="CHEBI:65315"/>
        <dbReference type="EC" id="5.4.99.25"/>
    </reaction>
</comment>
<dbReference type="GO" id="GO:0160148">
    <property type="term" value="F:tRNA pseudouridine(55) synthase activity"/>
    <property type="evidence" value="ECO:0007669"/>
    <property type="project" value="UniProtKB-EC"/>
</dbReference>
<dbReference type="PANTHER" id="PTHR13767">
    <property type="entry name" value="TRNA-PSEUDOURIDINE SYNTHASE"/>
    <property type="match status" value="1"/>
</dbReference>
<evidence type="ECO:0000259" key="7">
    <source>
        <dbReference type="Pfam" id="PF16198"/>
    </source>
</evidence>
<dbReference type="SUPFAM" id="SSF55120">
    <property type="entry name" value="Pseudouridine synthase"/>
    <property type="match status" value="1"/>
</dbReference>
<dbReference type="Pfam" id="PF01509">
    <property type="entry name" value="TruB_N"/>
    <property type="match status" value="1"/>
</dbReference>
<dbReference type="InterPro" id="IPR014780">
    <property type="entry name" value="tRNA_psdUridine_synth_TruB"/>
</dbReference>
<dbReference type="InterPro" id="IPR020103">
    <property type="entry name" value="PsdUridine_synth_cat_dom_sf"/>
</dbReference>
<protein>
    <recommendedName>
        <fullName evidence="5">tRNA pseudouridine synthase B</fullName>
        <ecNumber evidence="5">5.4.99.25</ecNumber>
    </recommendedName>
    <alternativeName>
        <fullName evidence="5">tRNA pseudouridine(55) synthase</fullName>
        <shortName evidence="5">Psi55 synthase</shortName>
    </alternativeName>
    <alternativeName>
        <fullName evidence="5">tRNA pseudouridylate synthase</fullName>
    </alternativeName>
    <alternativeName>
        <fullName evidence="5">tRNA-uridine isomerase</fullName>
    </alternativeName>
</protein>
<dbReference type="CDD" id="cd02573">
    <property type="entry name" value="PseudoU_synth_EcTruB"/>
    <property type="match status" value="1"/>
</dbReference>
<dbReference type="InterPro" id="IPR032819">
    <property type="entry name" value="TruB_C"/>
</dbReference>
<sequence>MTSQQPEGSVILVDKPLEWTSFDVVNKLRYALKIKKIGHAGTLDPLATGLLILCTGKMTKQIDTYQAQEKEYTGKMVVGKTTPSFDLETEVDSETDISHLKDEMVYNLTGQFTGIISQTPPAFSAIKVKGKRAYESARKGEEVKLKSREVEISLFEITGINFPEVSFKVVCSKGTYIRSLVRDFGEALGVGAYLSELRRTRIGEYTVEEAKTIEELTSKT</sequence>
<keyword evidence="4 5" id="KW-0413">Isomerase</keyword>
<dbReference type="Pfam" id="PF16198">
    <property type="entry name" value="TruB_C_2"/>
    <property type="match status" value="1"/>
</dbReference>
<evidence type="ECO:0000256" key="1">
    <source>
        <dbReference type="ARBA" id="ARBA00000385"/>
    </source>
</evidence>
<dbReference type="EC" id="5.4.99.25" evidence="5"/>
<reference evidence="8 9" key="1">
    <citation type="submission" date="2019-02" db="EMBL/GenBank/DDBJ databases">
        <authorList>
            <person name="Goldberg S.R."/>
            <person name="Haltli B.A."/>
            <person name="Correa H."/>
            <person name="Russell K.G."/>
        </authorList>
    </citation>
    <scope>NUCLEOTIDE SEQUENCE [LARGE SCALE GENOMIC DNA]</scope>
    <source>
        <strain evidence="8 9">JCM 16186</strain>
    </source>
</reference>
<dbReference type="EMBL" id="SMLW01000536">
    <property type="protein sequence ID" value="MTI25736.1"/>
    <property type="molecule type" value="Genomic_DNA"/>
</dbReference>
<gene>
    <name evidence="5 8" type="primary">truB</name>
    <name evidence="8" type="ORF">E1163_12340</name>
</gene>
<name>A0ABW9RPW0_9BACT</name>
<comment type="similarity">
    <text evidence="2 5">Belongs to the pseudouridine synthase TruB family. Type 1 subfamily.</text>
</comment>
<dbReference type="Gene3D" id="3.30.2350.10">
    <property type="entry name" value="Pseudouridine synthase"/>
    <property type="match status" value="1"/>
</dbReference>
<evidence type="ECO:0000259" key="6">
    <source>
        <dbReference type="Pfam" id="PF01509"/>
    </source>
</evidence>
<feature type="domain" description="tRNA pseudouridylate synthase B C-terminal" evidence="7">
    <location>
        <begin position="178"/>
        <end position="218"/>
    </location>
</feature>
<dbReference type="RefSeq" id="WP_155172105.1">
    <property type="nucleotide sequence ID" value="NZ_BAAAFL010000053.1"/>
</dbReference>
<evidence type="ECO:0000256" key="2">
    <source>
        <dbReference type="ARBA" id="ARBA00005642"/>
    </source>
</evidence>
<evidence type="ECO:0000256" key="3">
    <source>
        <dbReference type="ARBA" id="ARBA00022694"/>
    </source>
</evidence>
<dbReference type="NCBIfam" id="TIGR00431">
    <property type="entry name" value="TruB"/>
    <property type="match status" value="1"/>
</dbReference>
<dbReference type="InterPro" id="IPR002501">
    <property type="entry name" value="PsdUridine_synth_N"/>
</dbReference>
<dbReference type="PANTHER" id="PTHR13767:SF2">
    <property type="entry name" value="PSEUDOURIDYLATE SYNTHASE TRUB1"/>
    <property type="match status" value="1"/>
</dbReference>
<dbReference type="Proteomes" id="UP000798808">
    <property type="component" value="Unassembled WGS sequence"/>
</dbReference>
<comment type="function">
    <text evidence="5">Responsible for synthesis of pseudouridine from uracil-55 in the psi GC loop of transfer RNAs.</text>
</comment>
<accession>A0ABW9RPW0</accession>
<keyword evidence="3 5" id="KW-0819">tRNA processing</keyword>
<proteinExistence type="inferred from homology"/>
<dbReference type="HAMAP" id="MF_01080">
    <property type="entry name" value="TruB_bact"/>
    <property type="match status" value="1"/>
</dbReference>